<comment type="caution">
    <text evidence="1">The sequence shown here is derived from an EMBL/GenBank/DDBJ whole genome shotgun (WGS) entry which is preliminary data.</text>
</comment>
<organism evidence="1 2">
    <name type="scientific">Halorientalis brevis</name>
    <dbReference type="NCBI Taxonomy" id="1126241"/>
    <lineage>
        <taxon>Archaea</taxon>
        <taxon>Methanobacteriati</taxon>
        <taxon>Methanobacteriota</taxon>
        <taxon>Stenosarchaea group</taxon>
        <taxon>Halobacteria</taxon>
        <taxon>Halobacteriales</taxon>
        <taxon>Haloarculaceae</taxon>
        <taxon>Halorientalis</taxon>
    </lineage>
</organism>
<proteinExistence type="predicted"/>
<reference evidence="1 2" key="1">
    <citation type="journal article" date="2019" name="Int. J. Syst. Evol. Microbiol.">
        <title>The Global Catalogue of Microorganisms (GCM) 10K type strain sequencing project: providing services to taxonomists for standard genome sequencing and annotation.</title>
        <authorList>
            <consortium name="The Broad Institute Genomics Platform"/>
            <consortium name="The Broad Institute Genome Sequencing Center for Infectious Disease"/>
            <person name="Wu L."/>
            <person name="Ma J."/>
        </authorList>
    </citation>
    <scope>NUCLEOTIDE SEQUENCE [LARGE SCALE GENOMIC DNA]</scope>
    <source>
        <strain evidence="1 2">CGMCC 1.12125</strain>
    </source>
</reference>
<evidence type="ECO:0000313" key="2">
    <source>
        <dbReference type="Proteomes" id="UP001597119"/>
    </source>
</evidence>
<keyword evidence="2" id="KW-1185">Reference proteome</keyword>
<evidence type="ECO:0000313" key="1">
    <source>
        <dbReference type="EMBL" id="MFD1589089.1"/>
    </source>
</evidence>
<dbReference type="EMBL" id="JBHUDJ010000014">
    <property type="protein sequence ID" value="MFD1589089.1"/>
    <property type="molecule type" value="Genomic_DNA"/>
</dbReference>
<dbReference type="RefSeq" id="WP_247378738.1">
    <property type="nucleotide sequence ID" value="NZ_JALLGV010000005.1"/>
</dbReference>
<accession>A0ABD6CGC3</accession>
<protein>
    <submittedName>
        <fullName evidence="1">Uncharacterized protein</fullName>
    </submittedName>
</protein>
<dbReference type="Proteomes" id="UP001597119">
    <property type="component" value="Unassembled WGS sequence"/>
</dbReference>
<sequence length="347" mass="39207">MRIDNPDVEGNVRDVDANIDGEFSVDINVSDIDGEVDANIGANLGDDRGTATPENQKATKYIMKARDELTTAHQEYAKQASNRNSILAVRPTLGSFSWLPIKRHVKKAMDHLEEGAKYARGGQANNVLALEHAGYFLLLGAKADGRLIKAFKHFKFSRDRLYNESLVQSTIARRRMNTDWKEARDIYRELDKKIKPEGLNVLSQLDERYYERKNRQLDNGIAAFIEFDDSLKAAKQGLERVEPGVDAYLGDEFERAVDEFTRASARFGVANSPLTVTRDKTGLASVARDFHTVIKTMEQATEDLRRSSQGKVDGDRLIYYEAQRSAKQHIESNETVKDISSFEDIRL</sequence>
<name>A0ABD6CGC3_9EURY</name>
<dbReference type="AlphaFoldDB" id="A0ABD6CGC3"/>
<gene>
    <name evidence="1" type="ORF">ACFR9U_19075</name>
</gene>